<keyword evidence="5" id="KW-0130">Cell adhesion</keyword>
<keyword evidence="3" id="KW-0964">Secreted</keyword>
<keyword evidence="2" id="KW-0134">Cell wall</keyword>
<evidence type="ECO:0000256" key="2">
    <source>
        <dbReference type="ARBA" id="ARBA00022512"/>
    </source>
</evidence>
<dbReference type="RefSeq" id="WP_205355414.1">
    <property type="nucleotide sequence ID" value="NZ_JADKYB010000001.1"/>
</dbReference>
<evidence type="ECO:0000259" key="8">
    <source>
        <dbReference type="PROSITE" id="PS51884"/>
    </source>
</evidence>
<sequence>MRKGAAVAALAAGLVLAGGGMAVADSGATGAAFGSPGVLSGNVLEVPLDLPLNLCGDSLDLLALLNPSPGTTCADISTH</sequence>
<feature type="chain" id="PRO_5045088029" evidence="7">
    <location>
        <begin position="25"/>
        <end position="79"/>
    </location>
</feature>
<dbReference type="Pfam" id="PF03777">
    <property type="entry name" value="ChpA-C"/>
    <property type="match status" value="1"/>
</dbReference>
<evidence type="ECO:0000256" key="3">
    <source>
        <dbReference type="ARBA" id="ARBA00022525"/>
    </source>
</evidence>
<evidence type="ECO:0000256" key="1">
    <source>
        <dbReference type="ARBA" id="ARBA00004191"/>
    </source>
</evidence>
<protein>
    <submittedName>
        <fullName evidence="9">Chaplin</fullName>
    </submittedName>
</protein>
<dbReference type="InterPro" id="IPR005528">
    <property type="entry name" value="ChpA-H"/>
</dbReference>
<evidence type="ECO:0000256" key="6">
    <source>
        <dbReference type="ARBA" id="ARBA00023087"/>
    </source>
</evidence>
<dbReference type="Proteomes" id="UP000749040">
    <property type="component" value="Unassembled WGS sequence"/>
</dbReference>
<dbReference type="PROSITE" id="PS51884">
    <property type="entry name" value="CHAPLIN"/>
    <property type="match status" value="1"/>
</dbReference>
<evidence type="ECO:0000313" key="9">
    <source>
        <dbReference type="EMBL" id="MBM9503376.1"/>
    </source>
</evidence>
<keyword evidence="4 7" id="KW-0732">Signal</keyword>
<proteinExistence type="predicted"/>
<feature type="signal peptide" evidence="7">
    <location>
        <begin position="1"/>
        <end position="24"/>
    </location>
</feature>
<organism evidence="9 10">
    <name type="scientific">Actinacidiphila acididurans</name>
    <dbReference type="NCBI Taxonomy" id="2784346"/>
    <lineage>
        <taxon>Bacteria</taxon>
        <taxon>Bacillati</taxon>
        <taxon>Actinomycetota</taxon>
        <taxon>Actinomycetes</taxon>
        <taxon>Kitasatosporales</taxon>
        <taxon>Streptomycetaceae</taxon>
        <taxon>Actinacidiphila</taxon>
    </lineage>
</organism>
<evidence type="ECO:0000313" key="10">
    <source>
        <dbReference type="Proteomes" id="UP000749040"/>
    </source>
</evidence>
<keyword evidence="6" id="KW-0034">Amyloid</keyword>
<evidence type="ECO:0000256" key="7">
    <source>
        <dbReference type="SAM" id="SignalP"/>
    </source>
</evidence>
<reference evidence="9 10" key="1">
    <citation type="submission" date="2021-01" db="EMBL/GenBank/DDBJ databases">
        <title>Streptomyces acididurans sp. nov., isolated from a peat swamp forest soil.</title>
        <authorList>
            <person name="Chantavorakit T."/>
            <person name="Duangmal K."/>
        </authorList>
    </citation>
    <scope>NUCLEOTIDE SEQUENCE [LARGE SCALE GENOMIC DNA]</scope>
    <source>
        <strain evidence="9 10">KK5PA1</strain>
    </source>
</reference>
<comment type="caution">
    <text evidence="9">The sequence shown here is derived from an EMBL/GenBank/DDBJ whole genome shotgun (WGS) entry which is preliminary data.</text>
</comment>
<evidence type="ECO:0000256" key="4">
    <source>
        <dbReference type="ARBA" id="ARBA00022729"/>
    </source>
</evidence>
<accession>A0ABS2TJ50</accession>
<name>A0ABS2TJ50_9ACTN</name>
<feature type="domain" description="Chaplin" evidence="8">
    <location>
        <begin position="35"/>
        <end position="75"/>
    </location>
</feature>
<keyword evidence="10" id="KW-1185">Reference proteome</keyword>
<evidence type="ECO:0000256" key="5">
    <source>
        <dbReference type="ARBA" id="ARBA00022889"/>
    </source>
</evidence>
<comment type="subcellular location">
    <subcellularLocation>
        <location evidence="1">Secreted</location>
        <location evidence="1">Cell wall</location>
    </subcellularLocation>
</comment>
<gene>
    <name evidence="9" type="ORF">ITX44_02300</name>
</gene>
<dbReference type="EMBL" id="JADKYB010000001">
    <property type="protein sequence ID" value="MBM9503376.1"/>
    <property type="molecule type" value="Genomic_DNA"/>
</dbReference>